<keyword evidence="2" id="KW-0805">Transcription regulation</keyword>
<evidence type="ECO:0000313" key="9">
    <source>
        <dbReference type="Proteomes" id="UP000006352"/>
    </source>
</evidence>
<dbReference type="GO" id="GO:0000981">
    <property type="term" value="F:DNA-binding transcription factor activity, RNA polymerase II-specific"/>
    <property type="evidence" value="ECO:0007669"/>
    <property type="project" value="TreeGrafter"/>
</dbReference>
<dbReference type="HOGENOM" id="CLU_051713_0_0_1"/>
<feature type="compositionally biased region" description="Polar residues" evidence="6">
    <location>
        <begin position="65"/>
        <end position="76"/>
    </location>
</feature>
<name>J4GQL3_9APHY</name>
<feature type="region of interest" description="Disordered" evidence="6">
    <location>
        <begin position="277"/>
        <end position="312"/>
    </location>
</feature>
<evidence type="ECO:0000256" key="3">
    <source>
        <dbReference type="ARBA" id="ARBA00023125"/>
    </source>
</evidence>
<dbReference type="InterPro" id="IPR036638">
    <property type="entry name" value="HLH_DNA-bd_sf"/>
</dbReference>
<dbReference type="InterPro" id="IPR011598">
    <property type="entry name" value="bHLH_dom"/>
</dbReference>
<organism evidence="8 9">
    <name type="scientific">Fibroporia radiculosa</name>
    <dbReference type="NCBI Taxonomy" id="599839"/>
    <lineage>
        <taxon>Eukaryota</taxon>
        <taxon>Fungi</taxon>
        <taxon>Dikarya</taxon>
        <taxon>Basidiomycota</taxon>
        <taxon>Agaricomycotina</taxon>
        <taxon>Agaricomycetes</taxon>
        <taxon>Polyporales</taxon>
        <taxon>Fibroporiaceae</taxon>
        <taxon>Fibroporia</taxon>
    </lineage>
</organism>
<dbReference type="GO" id="GO:0046983">
    <property type="term" value="F:protein dimerization activity"/>
    <property type="evidence" value="ECO:0007669"/>
    <property type="project" value="InterPro"/>
</dbReference>
<feature type="compositionally biased region" description="Acidic residues" evidence="6">
    <location>
        <begin position="378"/>
        <end position="396"/>
    </location>
</feature>
<dbReference type="Gene3D" id="4.10.280.10">
    <property type="entry name" value="Helix-loop-helix DNA-binding domain"/>
    <property type="match status" value="1"/>
</dbReference>
<feature type="compositionally biased region" description="Low complexity" evidence="6">
    <location>
        <begin position="101"/>
        <end position="145"/>
    </location>
</feature>
<feature type="compositionally biased region" description="Low complexity" evidence="6">
    <location>
        <begin position="223"/>
        <end position="239"/>
    </location>
</feature>
<comment type="subcellular location">
    <subcellularLocation>
        <location evidence="1">Nucleus</location>
    </subcellularLocation>
</comment>
<evidence type="ECO:0000256" key="1">
    <source>
        <dbReference type="ARBA" id="ARBA00004123"/>
    </source>
</evidence>
<dbReference type="PANTHER" id="PTHR15741">
    <property type="entry name" value="BASIC HELIX-LOOP-HELIX ZIP TRANSCRIPTION FACTOR"/>
    <property type="match status" value="1"/>
</dbReference>
<keyword evidence="9" id="KW-1185">Reference proteome</keyword>
<sequence length="396" mass="41609">MPLLSSSETLTINSFLTAVDRGHDIDFDAISPDLADSIQITKGRDALAKATKDLMVLGGRSLFSSKSPTYTSSPGTDTGFKGSGSGHWPSFGPEGQGPAGPSSDPFSSNSNSPMNPFGASDPPKSSSEHYSASSSSLPPIRNSTSPYATPPMSDYFSRSAHLQSGSKYDTFLSPAAASASSSKRSLPLDGDASSSAPKRSRPSPPSTLDPQSKSRKPSSNTGKSRASAPSSKPALLSPSQKRANHIQSEQKRRANIRRGYESLCAAVPALREAIALEEASANTEGDSAGVKGKRKRKKGDENGLDGRAGPKSENVVLAKTIDYIKSLIADKETLLAHYQTARAKLSQDHPALSVTSTDEHGIPLWERQWNGGSGLAEDAGDDEVGEDDVGGSEDEE</sequence>
<feature type="region of interest" description="Disordered" evidence="6">
    <location>
        <begin position="65"/>
        <end position="157"/>
    </location>
</feature>
<proteinExistence type="predicted"/>
<dbReference type="RefSeq" id="XP_012182383.1">
    <property type="nucleotide sequence ID" value="XM_012326993.1"/>
</dbReference>
<dbReference type="PROSITE" id="PS50888">
    <property type="entry name" value="BHLH"/>
    <property type="match status" value="1"/>
</dbReference>
<accession>J4GQL3</accession>
<feature type="region of interest" description="Disordered" evidence="6">
    <location>
        <begin position="364"/>
        <end position="396"/>
    </location>
</feature>
<evidence type="ECO:0000256" key="2">
    <source>
        <dbReference type="ARBA" id="ARBA00023015"/>
    </source>
</evidence>
<dbReference type="GO" id="GO:0005634">
    <property type="term" value="C:nucleus"/>
    <property type="evidence" value="ECO:0007669"/>
    <property type="project" value="UniProtKB-SubCell"/>
</dbReference>
<dbReference type="SUPFAM" id="SSF47459">
    <property type="entry name" value="HLH, helix-loop-helix DNA-binding domain"/>
    <property type="match status" value="1"/>
</dbReference>
<keyword evidence="3" id="KW-0238">DNA-binding</keyword>
<keyword evidence="4" id="KW-0804">Transcription</keyword>
<dbReference type="InParanoid" id="J4GQL3"/>
<dbReference type="PANTHER" id="PTHR15741:SF27">
    <property type="entry name" value="TRANSCRIPTION FACTOR AP-4"/>
    <property type="match status" value="1"/>
</dbReference>
<gene>
    <name evidence="8" type="ORF">FIBRA_05220</name>
</gene>
<evidence type="ECO:0000313" key="8">
    <source>
        <dbReference type="EMBL" id="CCM03100.1"/>
    </source>
</evidence>
<evidence type="ECO:0000259" key="7">
    <source>
        <dbReference type="PROSITE" id="PS50888"/>
    </source>
</evidence>
<dbReference type="OrthoDB" id="5778525at2759"/>
<dbReference type="EMBL" id="HE797101">
    <property type="protein sequence ID" value="CCM03100.1"/>
    <property type="molecule type" value="Genomic_DNA"/>
</dbReference>
<dbReference type="STRING" id="599839.J4GQL3"/>
<dbReference type="AlphaFoldDB" id="J4GQL3"/>
<feature type="region of interest" description="Disordered" evidence="6">
    <location>
        <begin position="173"/>
        <end position="255"/>
    </location>
</feature>
<feature type="domain" description="BHLH" evidence="7">
    <location>
        <begin position="240"/>
        <end position="327"/>
    </location>
</feature>
<evidence type="ECO:0000256" key="6">
    <source>
        <dbReference type="SAM" id="MobiDB-lite"/>
    </source>
</evidence>
<dbReference type="Proteomes" id="UP000006352">
    <property type="component" value="Unassembled WGS sequence"/>
</dbReference>
<reference evidence="8 9" key="1">
    <citation type="journal article" date="2012" name="Appl. Environ. Microbiol.">
        <title>Short-read sequencing for genomic analysis of the brown rot fungus Fibroporia radiculosa.</title>
        <authorList>
            <person name="Tang J.D."/>
            <person name="Perkins A.D."/>
            <person name="Sonstegard T.S."/>
            <person name="Schroeder S.G."/>
            <person name="Burgess S.C."/>
            <person name="Diehl S.V."/>
        </authorList>
    </citation>
    <scope>NUCLEOTIDE SEQUENCE [LARGE SCALE GENOMIC DNA]</scope>
    <source>
        <strain evidence="8 9">TFFH 294</strain>
    </source>
</reference>
<protein>
    <recommendedName>
        <fullName evidence="7">BHLH domain-containing protein</fullName>
    </recommendedName>
</protein>
<keyword evidence="5" id="KW-0539">Nucleus</keyword>
<dbReference type="InterPro" id="IPR052207">
    <property type="entry name" value="Max-like/E-box_TFs"/>
</dbReference>
<evidence type="ECO:0000256" key="5">
    <source>
        <dbReference type="ARBA" id="ARBA00023242"/>
    </source>
</evidence>
<dbReference type="Pfam" id="PF00010">
    <property type="entry name" value="HLH"/>
    <property type="match status" value="1"/>
</dbReference>
<dbReference type="GO" id="GO:0000978">
    <property type="term" value="F:RNA polymerase II cis-regulatory region sequence-specific DNA binding"/>
    <property type="evidence" value="ECO:0007669"/>
    <property type="project" value="TreeGrafter"/>
</dbReference>
<dbReference type="GeneID" id="24098011"/>
<evidence type="ECO:0000256" key="4">
    <source>
        <dbReference type="ARBA" id="ARBA00023163"/>
    </source>
</evidence>